<organism evidence="7 8">
    <name type="scientific">Mariniradius sediminis</name>
    <dbReference type="NCBI Taxonomy" id="2909237"/>
    <lineage>
        <taxon>Bacteria</taxon>
        <taxon>Pseudomonadati</taxon>
        <taxon>Bacteroidota</taxon>
        <taxon>Cytophagia</taxon>
        <taxon>Cytophagales</taxon>
        <taxon>Cyclobacteriaceae</taxon>
        <taxon>Mariniradius</taxon>
    </lineage>
</organism>
<evidence type="ECO:0000256" key="2">
    <source>
        <dbReference type="ARBA" id="ARBA00007375"/>
    </source>
</evidence>
<dbReference type="Pfam" id="PF07947">
    <property type="entry name" value="YhhN"/>
    <property type="match status" value="1"/>
</dbReference>
<feature type="transmembrane region" description="Helical" evidence="6">
    <location>
        <begin position="122"/>
        <end position="139"/>
    </location>
</feature>
<dbReference type="Proteomes" id="UP001201449">
    <property type="component" value="Unassembled WGS sequence"/>
</dbReference>
<dbReference type="EMBL" id="JAKEVZ010000007">
    <property type="protein sequence ID" value="MCF1751574.1"/>
    <property type="molecule type" value="Genomic_DNA"/>
</dbReference>
<feature type="transmembrane region" description="Helical" evidence="6">
    <location>
        <begin position="145"/>
        <end position="164"/>
    </location>
</feature>
<evidence type="ECO:0000256" key="6">
    <source>
        <dbReference type="SAM" id="Phobius"/>
    </source>
</evidence>
<protein>
    <submittedName>
        <fullName evidence="7">Lysoplasmalogenase</fullName>
    </submittedName>
</protein>
<keyword evidence="3 6" id="KW-0812">Transmembrane</keyword>
<evidence type="ECO:0000313" key="7">
    <source>
        <dbReference type="EMBL" id="MCF1751574.1"/>
    </source>
</evidence>
<accession>A0ABS9BV48</accession>
<comment type="caution">
    <text evidence="7">The sequence shown here is derived from an EMBL/GenBank/DDBJ whole genome shotgun (WGS) entry which is preliminary data.</text>
</comment>
<evidence type="ECO:0000313" key="8">
    <source>
        <dbReference type="Proteomes" id="UP001201449"/>
    </source>
</evidence>
<feature type="transmembrane region" description="Helical" evidence="6">
    <location>
        <begin position="57"/>
        <end position="77"/>
    </location>
</feature>
<keyword evidence="5 6" id="KW-0472">Membrane</keyword>
<comment type="subcellular location">
    <subcellularLocation>
        <location evidence="1">Membrane</location>
        <topology evidence="1">Multi-pass membrane protein</topology>
    </subcellularLocation>
</comment>
<gene>
    <name evidence="7" type="ORF">L0U89_10875</name>
</gene>
<sequence>MILWSKKFSIVYFASVFVTVVFILLDKNPAFIFFNLTTLPILIFGLAKNFRKNQDMLMPLTLVATSFSFFGDFLMLMDVERSLFKTLGICTFVAAQTSYGLLYIHSMRMGKRLAPISLSQRLPEIIIGIVLIGYTYHILRQTNELFTPSLIYAIFADTVFLLALSRRFYVSKKSFISVFSGAFLFIMSASLTAIDFYSTNLLLYASTIVLYSMAHFLVTNGILIQIQDNVAKNSYQTSIFR</sequence>
<reference evidence="7 8" key="1">
    <citation type="submission" date="2022-01" db="EMBL/GenBank/DDBJ databases">
        <title>Mariniradius saccharolyticus sp. nov., isolated from sediment of a river.</title>
        <authorList>
            <person name="Liu H."/>
        </authorList>
    </citation>
    <scope>NUCLEOTIDE SEQUENCE [LARGE SCALE GENOMIC DNA]</scope>
    <source>
        <strain evidence="7 8">RY-2</strain>
    </source>
</reference>
<evidence type="ECO:0000256" key="5">
    <source>
        <dbReference type="ARBA" id="ARBA00023136"/>
    </source>
</evidence>
<evidence type="ECO:0000256" key="3">
    <source>
        <dbReference type="ARBA" id="ARBA00022692"/>
    </source>
</evidence>
<keyword evidence="8" id="KW-1185">Reference proteome</keyword>
<name>A0ABS9BV48_9BACT</name>
<evidence type="ECO:0000256" key="1">
    <source>
        <dbReference type="ARBA" id="ARBA00004141"/>
    </source>
</evidence>
<proteinExistence type="inferred from homology"/>
<feature type="transmembrane region" description="Helical" evidence="6">
    <location>
        <begin position="176"/>
        <end position="197"/>
    </location>
</feature>
<comment type="similarity">
    <text evidence="2">Belongs to the TMEM86 family.</text>
</comment>
<evidence type="ECO:0000256" key="4">
    <source>
        <dbReference type="ARBA" id="ARBA00022989"/>
    </source>
</evidence>
<feature type="transmembrane region" description="Helical" evidence="6">
    <location>
        <begin position="83"/>
        <end position="102"/>
    </location>
</feature>
<feature type="transmembrane region" description="Helical" evidence="6">
    <location>
        <begin position="31"/>
        <end position="50"/>
    </location>
</feature>
<keyword evidence="4 6" id="KW-1133">Transmembrane helix</keyword>
<feature type="transmembrane region" description="Helical" evidence="6">
    <location>
        <begin position="203"/>
        <end position="224"/>
    </location>
</feature>
<feature type="transmembrane region" description="Helical" evidence="6">
    <location>
        <begin position="7"/>
        <end position="25"/>
    </location>
</feature>
<dbReference type="InterPro" id="IPR012506">
    <property type="entry name" value="TMEM86B-like"/>
</dbReference>